<evidence type="ECO:0000256" key="7">
    <source>
        <dbReference type="ARBA" id="ARBA00023136"/>
    </source>
</evidence>
<dbReference type="SUPFAM" id="SSF82714">
    <property type="entry name" value="Multidrug efflux transporter AcrB TolC docking domain, DN and DC subdomains"/>
    <property type="match status" value="2"/>
</dbReference>
<feature type="transmembrane region" description="Helical" evidence="8">
    <location>
        <begin position="980"/>
        <end position="1000"/>
    </location>
</feature>
<dbReference type="AlphaFoldDB" id="A0A927F7K6"/>
<dbReference type="Proteomes" id="UP000622317">
    <property type="component" value="Unassembled WGS sequence"/>
</dbReference>
<feature type="transmembrane region" description="Helical" evidence="8">
    <location>
        <begin position="935"/>
        <end position="959"/>
    </location>
</feature>
<dbReference type="EMBL" id="JACYFG010000024">
    <property type="protein sequence ID" value="MBD5779942.1"/>
    <property type="molecule type" value="Genomic_DNA"/>
</dbReference>
<dbReference type="RefSeq" id="WP_191617073.1">
    <property type="nucleotide sequence ID" value="NZ_JACYFG010000024.1"/>
</dbReference>
<keyword evidence="6 8" id="KW-1133">Transmembrane helix</keyword>
<feature type="transmembrane region" description="Helical" evidence="8">
    <location>
        <begin position="879"/>
        <end position="899"/>
    </location>
</feature>
<feature type="transmembrane region" description="Helical" evidence="8">
    <location>
        <begin position="459"/>
        <end position="477"/>
    </location>
</feature>
<feature type="transmembrane region" description="Helical" evidence="8">
    <location>
        <begin position="483"/>
        <end position="514"/>
    </location>
</feature>
<evidence type="ECO:0000256" key="8">
    <source>
        <dbReference type="SAM" id="Phobius"/>
    </source>
</evidence>
<feature type="transmembrane region" description="Helical" evidence="8">
    <location>
        <begin position="548"/>
        <end position="568"/>
    </location>
</feature>
<evidence type="ECO:0000256" key="5">
    <source>
        <dbReference type="ARBA" id="ARBA00022692"/>
    </source>
</evidence>
<dbReference type="SUPFAM" id="SSF82693">
    <property type="entry name" value="Multidrug efflux transporter AcrB pore domain, PN1, PN2, PC1 and PC2 subdomains"/>
    <property type="match status" value="2"/>
</dbReference>
<protein>
    <submittedName>
        <fullName evidence="9">Efflux RND transporter permease subunit</fullName>
    </submittedName>
</protein>
<dbReference type="PANTHER" id="PTHR32063">
    <property type="match status" value="1"/>
</dbReference>
<dbReference type="GO" id="GO:0005886">
    <property type="term" value="C:plasma membrane"/>
    <property type="evidence" value="ECO:0007669"/>
    <property type="project" value="UniProtKB-SubCell"/>
</dbReference>
<keyword evidence="10" id="KW-1185">Reference proteome</keyword>
<dbReference type="PRINTS" id="PR00702">
    <property type="entry name" value="ACRIFLAVINRP"/>
</dbReference>
<organism evidence="9 10">
    <name type="scientific">Pelagicoccus enzymogenes</name>
    <dbReference type="NCBI Taxonomy" id="2773457"/>
    <lineage>
        <taxon>Bacteria</taxon>
        <taxon>Pseudomonadati</taxon>
        <taxon>Verrucomicrobiota</taxon>
        <taxon>Opitutia</taxon>
        <taxon>Puniceicoccales</taxon>
        <taxon>Pelagicoccaceae</taxon>
        <taxon>Pelagicoccus</taxon>
    </lineage>
</organism>
<evidence type="ECO:0000256" key="2">
    <source>
        <dbReference type="ARBA" id="ARBA00010942"/>
    </source>
</evidence>
<feature type="transmembrane region" description="Helical" evidence="8">
    <location>
        <begin position="1012"/>
        <end position="1038"/>
    </location>
</feature>
<gene>
    <name evidence="9" type="ORF">IEN85_10625</name>
</gene>
<name>A0A927F7K6_9BACT</name>
<dbReference type="Pfam" id="PF00873">
    <property type="entry name" value="ACR_tran"/>
    <property type="match status" value="1"/>
</dbReference>
<dbReference type="Gene3D" id="3.30.70.1320">
    <property type="entry name" value="Multidrug efflux transporter AcrB pore domain like"/>
    <property type="match status" value="1"/>
</dbReference>
<dbReference type="NCBIfam" id="TIGR00914">
    <property type="entry name" value="2A0601"/>
    <property type="match status" value="1"/>
</dbReference>
<comment type="similarity">
    <text evidence="2">Belongs to the resistance-nodulation-cell division (RND) (TC 2.A.6) family.</text>
</comment>
<dbReference type="Gene3D" id="3.30.2090.10">
    <property type="entry name" value="Multidrug efflux transporter AcrB TolC docking domain, DN and DC subdomains"/>
    <property type="match status" value="2"/>
</dbReference>
<dbReference type="PANTHER" id="PTHR32063:SF4">
    <property type="entry name" value="SLR6043 PROTEIN"/>
    <property type="match status" value="1"/>
</dbReference>
<evidence type="ECO:0000313" key="9">
    <source>
        <dbReference type="EMBL" id="MBD5779942.1"/>
    </source>
</evidence>
<keyword evidence="3" id="KW-0813">Transport</keyword>
<evidence type="ECO:0000256" key="3">
    <source>
        <dbReference type="ARBA" id="ARBA00022448"/>
    </source>
</evidence>
<evidence type="ECO:0000256" key="6">
    <source>
        <dbReference type="ARBA" id="ARBA00022989"/>
    </source>
</evidence>
<keyword evidence="4" id="KW-1003">Cell membrane</keyword>
<proteinExistence type="inferred from homology"/>
<feature type="transmembrane region" description="Helical" evidence="8">
    <location>
        <begin position="379"/>
        <end position="398"/>
    </location>
</feature>
<feature type="transmembrane region" description="Helical" evidence="8">
    <location>
        <begin position="904"/>
        <end position="923"/>
    </location>
</feature>
<dbReference type="InterPro" id="IPR001036">
    <property type="entry name" value="Acrflvin-R"/>
</dbReference>
<dbReference type="Gene3D" id="3.30.70.1430">
    <property type="entry name" value="Multidrug efflux transporter AcrB pore domain"/>
    <property type="match status" value="2"/>
</dbReference>
<keyword evidence="7 8" id="KW-0472">Membrane</keyword>
<evidence type="ECO:0000256" key="1">
    <source>
        <dbReference type="ARBA" id="ARBA00004651"/>
    </source>
</evidence>
<evidence type="ECO:0000256" key="4">
    <source>
        <dbReference type="ARBA" id="ARBA00022475"/>
    </source>
</evidence>
<dbReference type="SUPFAM" id="SSF82866">
    <property type="entry name" value="Multidrug efflux transporter AcrB transmembrane domain"/>
    <property type="match status" value="2"/>
</dbReference>
<dbReference type="Gene3D" id="1.20.1640.10">
    <property type="entry name" value="Multidrug efflux transporter AcrB transmembrane domain"/>
    <property type="match status" value="2"/>
</dbReference>
<evidence type="ECO:0000313" key="10">
    <source>
        <dbReference type="Proteomes" id="UP000622317"/>
    </source>
</evidence>
<comment type="subcellular location">
    <subcellularLocation>
        <location evidence="1">Cell membrane</location>
        <topology evidence="1">Multi-pass membrane protein</topology>
    </subcellularLocation>
</comment>
<reference evidence="9" key="1">
    <citation type="submission" date="2020-09" db="EMBL/GenBank/DDBJ databases">
        <title>Pelagicoccus enzymogenes sp. nov. with an EPS production, isolated from marine sediment.</title>
        <authorList>
            <person name="Feng X."/>
        </authorList>
    </citation>
    <scope>NUCLEOTIDE SEQUENCE</scope>
    <source>
        <strain evidence="9">NFK12</strain>
    </source>
</reference>
<comment type="caution">
    <text evidence="9">The sequence shown here is derived from an EMBL/GenBank/DDBJ whole genome shotgun (WGS) entry which is preliminary data.</text>
</comment>
<sequence>MLNTLIRFSLAQRSLVIAFALVVMVWGVKTARELPVEVLPDLTKPTVTLLTESPGFAPEEVETLVTIPLENALMGVTGVSRLRSVNDVGLSLVFVEFDWGTDIYQARQFVQERITGVTESLPEGVTPYMTPVASLMGNIMLVGMFDPTGQTDPRELRSLADWTVARRLQSLPGIAEVLAMGGGVKQVQVQPLPDRMLALGVSFEQIHEAAGNAVRNSTGGFLTESAQEIMVRNLAMTTELDEIGDTVVSYENDRPIRLRDVANVVWDTEPMRGDAGLGTKLDDEGELDPTAPEMGYPGVILSVTKSPGFDTLALTDQVEAAMAGLRETLPEGVRLVTVYRQSDFIDLSIGNLEEALRDGAIMVAVVLFLFLLNIRITLITLTAIPLSLGITVIVFDIWGLSVNSMTLGGLAVAIGMVVDDAIVDVENVFRRLRENARKQNPLSRLEVIARASAEVRSSILYATVLIILVFLPLLSLSGLEGRLFSPIAVATMVSMAASFVVSLTVIPVLCSFLLKPKPGGVHGDGPVARGLKFVFEYTWLRFSLSQPFLVLLLTGGLLYLAYASFLQMGGSFLPPFREPTVLIATTTAPGTSLKQTTELARTAQDLLLQVPEVKTVGYRVGRAERGDHVVPVSTVEFDVEFREAFGRPREEVVEELRTTMRGLPGTFSAMSGPLADRVGHMLSGVSAKVAVKVYGPDLGELRRLGTEIANIARSIPGLEEARIEQQAPIPQLRIEVDRKRALAYGVTPGELNQQLAALMGGDAVAEIYEGQRVYDLVVRLPLEWRESPDRLASLYIDTKSGQRIPLSYVADIRQASGPNAILRENTLRRFVVSINPTVDDLNAVVEALQARVGEEIEVPTGYEIRFEGEYQAQQEARRMILITSAIVLLVISFLLFSYFKGMGFVVLVLTIVPISLIGSVLYTRYTLNNISIATLVGFIAVAGIAARNNIMLISHYLHLMRNEGETFSRKMVVRGTLERLIPILMTAISAGLALVPLVLASNEPGKEILNPVAVVIVGGLVSSTLLGLGVTPALFLNFCRGAAEKSLRLKAAASE</sequence>
<dbReference type="GO" id="GO:0008324">
    <property type="term" value="F:monoatomic cation transmembrane transporter activity"/>
    <property type="evidence" value="ECO:0007669"/>
    <property type="project" value="InterPro"/>
</dbReference>
<dbReference type="Gene3D" id="3.30.70.1440">
    <property type="entry name" value="Multidrug efflux transporter AcrB pore domain"/>
    <property type="match status" value="1"/>
</dbReference>
<dbReference type="InterPro" id="IPR004763">
    <property type="entry name" value="CusA-like"/>
</dbReference>
<keyword evidence="5 8" id="KW-0812">Transmembrane</keyword>
<dbReference type="InterPro" id="IPR027463">
    <property type="entry name" value="AcrB_DN_DC_subdom"/>
</dbReference>
<dbReference type="GO" id="GO:0042910">
    <property type="term" value="F:xenobiotic transmembrane transporter activity"/>
    <property type="evidence" value="ECO:0007669"/>
    <property type="project" value="TreeGrafter"/>
</dbReference>
<accession>A0A927F7K6</accession>